<dbReference type="AlphaFoldDB" id="A0A931H3L9"/>
<gene>
    <name evidence="1" type="ORF">I5803_08205</name>
</gene>
<comment type="caution">
    <text evidence="1">The sequence shown here is derived from an EMBL/GenBank/DDBJ whole genome shotgun (WGS) entry which is preliminary data.</text>
</comment>
<protein>
    <submittedName>
        <fullName evidence="1">Gluconate 2-dehydrogenase subunit 3 family protein</fullName>
    </submittedName>
</protein>
<accession>A0A931H3L9</accession>
<dbReference type="Proteomes" id="UP000651050">
    <property type="component" value="Unassembled WGS sequence"/>
</dbReference>
<dbReference type="Pfam" id="PF13618">
    <property type="entry name" value="Gluconate_2-dh3"/>
    <property type="match status" value="1"/>
</dbReference>
<dbReference type="EMBL" id="JADWYS010000001">
    <property type="protein sequence ID" value="MBG9387999.1"/>
    <property type="molecule type" value="Genomic_DNA"/>
</dbReference>
<evidence type="ECO:0000313" key="1">
    <source>
        <dbReference type="EMBL" id="MBG9387999.1"/>
    </source>
</evidence>
<proteinExistence type="predicted"/>
<keyword evidence="2" id="KW-1185">Reference proteome</keyword>
<dbReference type="InterPro" id="IPR027056">
    <property type="entry name" value="Gluconate_2DH_su3"/>
</dbReference>
<dbReference type="RefSeq" id="WP_196985878.1">
    <property type="nucleotide sequence ID" value="NZ_JADWYS010000001.1"/>
</dbReference>
<evidence type="ECO:0000313" key="2">
    <source>
        <dbReference type="Proteomes" id="UP000651050"/>
    </source>
</evidence>
<organism evidence="1 2">
    <name type="scientific">Caenimonas aquaedulcis</name>
    <dbReference type="NCBI Taxonomy" id="2793270"/>
    <lineage>
        <taxon>Bacteria</taxon>
        <taxon>Pseudomonadati</taxon>
        <taxon>Pseudomonadota</taxon>
        <taxon>Betaproteobacteria</taxon>
        <taxon>Burkholderiales</taxon>
        <taxon>Comamonadaceae</taxon>
        <taxon>Caenimonas</taxon>
    </lineage>
</organism>
<sequence>MLTAKEHACLAALVDCLIPADAIGPSASDAGVVAFIDGQLGGDYGAGKGTYLPAEPDADIPGDWSPRTFYSKGLAALDELARQSAGCDFAQLDPGDRHELLSAIERKAIAHPWIAHFLDQAIQSTMEGYFSDPIHGGNRNAGGWKMVGFPGCGHDYRSFVGKNLPVAQLVPIQTIADFRDRT</sequence>
<name>A0A931H3L9_9BURK</name>
<reference evidence="1" key="1">
    <citation type="submission" date="2020-11" db="EMBL/GenBank/DDBJ databases">
        <title>Bacterial whole genome sequence for Caenimonas sp. DR4.4.</title>
        <authorList>
            <person name="Le V."/>
            <person name="Ko S.-R."/>
            <person name="Ahn C.-Y."/>
            <person name="Oh H.-M."/>
        </authorList>
    </citation>
    <scope>NUCLEOTIDE SEQUENCE</scope>
    <source>
        <strain evidence="1">DR4.4</strain>
    </source>
</reference>